<dbReference type="eggNOG" id="KOG1860">
    <property type="taxonomic scope" value="Eukaryota"/>
</dbReference>
<evidence type="ECO:0000313" key="11">
    <source>
        <dbReference type="Proteomes" id="UP000005627"/>
    </source>
</evidence>
<dbReference type="InterPro" id="IPR045107">
    <property type="entry name" value="SAC3/GANP/THP3"/>
</dbReference>
<organism evidence="10 11">
    <name type="scientific">Torulaspora delbrueckii</name>
    <name type="common">Yeast</name>
    <name type="synonym">Candida colliculosa</name>
    <dbReference type="NCBI Taxonomy" id="4950"/>
    <lineage>
        <taxon>Eukaryota</taxon>
        <taxon>Fungi</taxon>
        <taxon>Dikarya</taxon>
        <taxon>Ascomycota</taxon>
        <taxon>Saccharomycotina</taxon>
        <taxon>Saccharomycetes</taxon>
        <taxon>Saccharomycetales</taxon>
        <taxon>Saccharomycetaceae</taxon>
        <taxon>Torulaspora</taxon>
    </lineage>
</organism>
<dbReference type="GO" id="GO:0006283">
    <property type="term" value="P:transcription-coupled nucleotide-excision repair"/>
    <property type="evidence" value="ECO:0007669"/>
    <property type="project" value="EnsemblFungi"/>
</dbReference>
<dbReference type="GO" id="GO:0000278">
    <property type="term" value="P:mitotic cell cycle"/>
    <property type="evidence" value="ECO:0007669"/>
    <property type="project" value="EnsemblFungi"/>
</dbReference>
<feature type="domain" description="SAC3/GANP/THP3 conserved" evidence="8">
    <location>
        <begin position="185"/>
        <end position="483"/>
    </location>
</feature>
<evidence type="ECO:0000256" key="4">
    <source>
        <dbReference type="ARBA" id="ARBA00038443"/>
    </source>
</evidence>
<proteinExistence type="inferred from homology"/>
<evidence type="ECO:0000259" key="8">
    <source>
        <dbReference type="Pfam" id="PF03399"/>
    </source>
</evidence>
<dbReference type="PANTHER" id="PTHR12436:SF3">
    <property type="entry name" value="GERMINAL-CENTER ASSOCIATED NUCLEAR PROTEIN"/>
    <property type="match status" value="1"/>
</dbReference>
<dbReference type="PANTHER" id="PTHR12436">
    <property type="entry name" value="80 KDA MCM3-ASSOCIATED PROTEIN"/>
    <property type="match status" value="1"/>
</dbReference>
<dbReference type="GO" id="GO:0042274">
    <property type="term" value="P:ribosomal small subunit biogenesis"/>
    <property type="evidence" value="ECO:0007669"/>
    <property type="project" value="UniProtKB-UniRule"/>
</dbReference>
<dbReference type="InterPro" id="IPR024293">
    <property type="entry name" value="SAC3_helical"/>
</dbReference>
<dbReference type="GO" id="GO:0030029">
    <property type="term" value="P:actin filament-based process"/>
    <property type="evidence" value="ECO:0007669"/>
    <property type="project" value="EnsemblFungi"/>
</dbReference>
<keyword evidence="11" id="KW-1185">Reference proteome</keyword>
<dbReference type="OrthoDB" id="264795at2759"/>
<evidence type="ECO:0000256" key="1">
    <source>
        <dbReference type="ARBA" id="ARBA00004259"/>
    </source>
</evidence>
<keyword evidence="2" id="KW-0597">Phosphoprotein</keyword>
<dbReference type="GO" id="GO:0006406">
    <property type="term" value="P:mRNA export from nucleus"/>
    <property type="evidence" value="ECO:0007669"/>
    <property type="project" value="UniProtKB-UniRule"/>
</dbReference>
<feature type="domain" description="SAC3 helical" evidence="9">
    <location>
        <begin position="670"/>
        <end position="736"/>
    </location>
</feature>
<evidence type="ECO:0000256" key="3">
    <source>
        <dbReference type="ARBA" id="ARBA00023242"/>
    </source>
</evidence>
<dbReference type="InterPro" id="IPR017173">
    <property type="entry name" value="Sac3"/>
</dbReference>
<dbReference type="Gene3D" id="1.25.40.990">
    <property type="match status" value="1"/>
</dbReference>
<dbReference type="Proteomes" id="UP000005627">
    <property type="component" value="Chromosome 6"/>
</dbReference>
<gene>
    <name evidence="10" type="primary">TDEL0F04640</name>
    <name evidence="10" type="ORF">TDEL_0F04640</name>
</gene>
<dbReference type="RefSeq" id="XP_003682486.1">
    <property type="nucleotide sequence ID" value="XM_003682438.1"/>
</dbReference>
<dbReference type="GO" id="GO:0000973">
    <property type="term" value="P:post-transcriptional tethering of RNA polymerase II gene DNA at nuclear periphery"/>
    <property type="evidence" value="ECO:0007669"/>
    <property type="project" value="EnsemblFungi"/>
</dbReference>
<evidence type="ECO:0000256" key="5">
    <source>
        <dbReference type="PIRNR" id="PIRNR037320"/>
    </source>
</evidence>
<protein>
    <recommendedName>
        <fullName evidence="5">Nuclear mRNA export factor</fullName>
    </recommendedName>
</protein>
<dbReference type="InterPro" id="IPR005062">
    <property type="entry name" value="SAC3/GANP/THP3_conserved"/>
</dbReference>
<dbReference type="PIRSF" id="PIRSF037320">
    <property type="entry name" value="mRNA_export_factor_Sac3"/>
    <property type="match status" value="1"/>
</dbReference>
<sequence length="1237" mass="141491">METSFGTQVPPPTGFNFLQNSSSPNFLPFSNGTPNFNINNKSSLIAGQNKTKTLQSNNMTDSKRLRKGVNGDKTYSTAGPLVANPERLGFTHLKHKRRELPRFLIGQHPQLEQRKFVQDSWDKANQQKMLQLEDSIDDITELYETLRKMRDMERKMMENKGLVDKADSAKDLTEAISFQGTCQDMCPVFERSRRNVEHTVFSYEREATNEKKASRLKALKVFARPAAAAAPPLPSDVRPPHILSQTLDYIIDNLLDTLPESEGFLWDRMRSIRQDFTYQNYSGPEAVDCNERIVRIHLLIIHIMGKSKGDFSLQQELEQLHKSLITLSEIYDEVRAAGGECPNEAEFRAYALLSKIRDPAYDKNIQELPQNIFQNEKVQMALCFRRIISNSNFNERGYMRTENCLNFYGRFFQLIKSGKLPFLLSSFLELYVNEVRFYAFKALSHSVNKRHKPISFKYLIDEFLFNDQQELEGFCDYYSITMTGEGVELKSLTHHSHKLMEKRPLKHAYLRCVDEMLNRSSYPELINSGKEDSKNNVILNDRNSLTMSQTKPMVEASIQKKSSRPEEEVGFIPIARPNDTLNSISFPTANKLNSVPKPSIPQHNEPIFNNESSRSFTKVENGLPTGQTHTQLDAVNNRKSDYESEKKLEEEKRKIELKAKRQRSRNEVSKELASELVKNVVHEEISKIIQEFLQKDSKRKVEIESLAQGLYQAFLHEKLYQIYLESKADVFHNKKIENQKWSKWRAAYKSIHEKRELEKKRKSEIKDVARLLGVPNCKKSKLMTTPRSSNMSFILSLSARKEMTYSPVADETNKFSTLNERKKDAWEPFDLKKIFFNELDKKCQKSGSISKADVFIYGKNWSSVSNSWVMNKFDICKKNSPVILKGTSLEMTISCIDSNYDPANFDNVQLLVFNTGVTDSDIFDLEMKLQQDGEELIKLVTGISLNTNLCFDLVILYWESTETPLDDSTICKYLKLNRISKSFNSVIENLSIININGNAPHKELQKGLELVSHRYKFKLTDRGKYNSSILKRRSLAGICGQKGLPDATKDIDTKMKKLLEQEQSKHEKELDDKNTYAHLKHHIAASPKGNKRKLPVLLSKAKENNFKTPLAKRCISSSSPAITSHLATKFRRDPHSTRYQRSLAPGTPTHCNNVPEQSATATTSLLTNAPDTSTGSNTSFERPMIIREPALFRTPINSTTSNGSPSLATTTHRRDIPESLVELKALIDSVKKKVNNS</sequence>
<dbReference type="STRING" id="1076872.G8ZXD1"/>
<dbReference type="GO" id="GO:0031124">
    <property type="term" value="P:mRNA 3'-end processing"/>
    <property type="evidence" value="ECO:0007669"/>
    <property type="project" value="EnsemblFungi"/>
</dbReference>
<dbReference type="Pfam" id="PF12209">
    <property type="entry name" value="SAC3"/>
    <property type="match status" value="1"/>
</dbReference>
<dbReference type="Gene3D" id="6.10.250.2880">
    <property type="match status" value="1"/>
</dbReference>
<reference evidence="10 11" key="1">
    <citation type="journal article" date="2011" name="Proc. Natl. Acad. Sci. U.S.A.">
        <title>Evolutionary erosion of yeast sex chromosomes by mating-type switching accidents.</title>
        <authorList>
            <person name="Gordon J.L."/>
            <person name="Armisen D."/>
            <person name="Proux-Wera E."/>
            <person name="Oheigeartaigh S.S."/>
            <person name="Byrne K.P."/>
            <person name="Wolfe K.H."/>
        </authorList>
    </citation>
    <scope>NUCLEOTIDE SEQUENCE [LARGE SCALE GENOMIC DNA]</scope>
    <source>
        <strain evidence="11">ATCC 10662 / CBS 1146 / NBRC 0425 / NCYC 2629 / NRRL Y-866</strain>
    </source>
</reference>
<keyword evidence="6" id="KW-0175">Coiled coil</keyword>
<name>G8ZXD1_TORDE</name>
<dbReference type="GO" id="GO:0006611">
    <property type="term" value="P:protein export from nucleus"/>
    <property type="evidence" value="ECO:0007669"/>
    <property type="project" value="EnsemblFungi"/>
</dbReference>
<evidence type="ECO:0000256" key="2">
    <source>
        <dbReference type="ARBA" id="ARBA00022553"/>
    </source>
</evidence>
<dbReference type="Pfam" id="PF03399">
    <property type="entry name" value="SAC3_GANP"/>
    <property type="match status" value="1"/>
</dbReference>
<evidence type="ECO:0000259" key="9">
    <source>
        <dbReference type="Pfam" id="PF12209"/>
    </source>
</evidence>
<comment type="similarity">
    <text evidence="4 5">Belongs to the SAC3 family.</text>
</comment>
<dbReference type="AlphaFoldDB" id="G8ZXD1"/>
<evidence type="ECO:0000256" key="7">
    <source>
        <dbReference type="SAM" id="MobiDB-lite"/>
    </source>
</evidence>
<dbReference type="FunCoup" id="G8ZXD1">
    <property type="interactions" value="184"/>
</dbReference>
<dbReference type="InParanoid" id="G8ZXD1"/>
<dbReference type="EMBL" id="HE616747">
    <property type="protein sequence ID" value="CCE93275.1"/>
    <property type="molecule type" value="Genomic_DNA"/>
</dbReference>
<feature type="region of interest" description="Disordered" evidence="7">
    <location>
        <begin position="1125"/>
        <end position="1155"/>
    </location>
</feature>
<evidence type="ECO:0000313" key="10">
    <source>
        <dbReference type="EMBL" id="CCE93275.1"/>
    </source>
</evidence>
<dbReference type="GO" id="GO:0005737">
    <property type="term" value="C:cytoplasm"/>
    <property type="evidence" value="ECO:0007669"/>
    <property type="project" value="TreeGrafter"/>
</dbReference>
<accession>G8ZXD1</accession>
<dbReference type="GO" id="GO:0044614">
    <property type="term" value="C:nuclear pore cytoplasmic filaments"/>
    <property type="evidence" value="ECO:0007669"/>
    <property type="project" value="EnsemblFungi"/>
</dbReference>
<keyword evidence="3 5" id="KW-0539">Nucleus</keyword>
<dbReference type="GeneID" id="11501870"/>
<dbReference type="FunFam" id="1.25.40.990:FF:000008">
    <property type="entry name" value="Nuclear mRNA export protein SAC3"/>
    <property type="match status" value="1"/>
</dbReference>
<feature type="region of interest" description="Disordered" evidence="7">
    <location>
        <begin position="1194"/>
        <end position="1213"/>
    </location>
</feature>
<evidence type="ECO:0000256" key="6">
    <source>
        <dbReference type="SAM" id="Coils"/>
    </source>
</evidence>
<feature type="coiled-coil region" evidence="6">
    <location>
        <begin position="632"/>
        <end position="667"/>
    </location>
</feature>
<dbReference type="GO" id="GO:0070390">
    <property type="term" value="C:transcription export complex 2"/>
    <property type="evidence" value="ECO:0007669"/>
    <property type="project" value="UniProtKB-UniRule"/>
</dbReference>
<comment type="subcellular location">
    <subcellularLocation>
        <location evidence="1 5">Nucleus envelope</location>
    </subcellularLocation>
</comment>
<feature type="compositionally biased region" description="Polar residues" evidence="7">
    <location>
        <begin position="1195"/>
        <end position="1210"/>
    </location>
</feature>
<dbReference type="KEGG" id="tdl:TDEL_0F04640"/>
<dbReference type="GO" id="GO:0071028">
    <property type="term" value="P:nuclear mRNA surveillance"/>
    <property type="evidence" value="ECO:0007669"/>
    <property type="project" value="EnsemblFungi"/>
</dbReference>
<dbReference type="HOGENOM" id="CLU_006094_0_0_1"/>